<evidence type="ECO:0000313" key="7">
    <source>
        <dbReference type="EMBL" id="KAH9364249.1"/>
    </source>
</evidence>
<dbReference type="Proteomes" id="UP000821853">
    <property type="component" value="Chromosome 10"/>
</dbReference>
<evidence type="ECO:0000256" key="2">
    <source>
        <dbReference type="ARBA" id="ARBA00022771"/>
    </source>
</evidence>
<keyword evidence="2 5" id="KW-0863">Zinc-finger</keyword>
<proteinExistence type="predicted"/>
<feature type="domain" description="THAP-type" evidence="6">
    <location>
        <begin position="1"/>
        <end position="128"/>
    </location>
</feature>
<keyword evidence="4 5" id="KW-0238">DNA-binding</keyword>
<reference evidence="7 8" key="1">
    <citation type="journal article" date="2020" name="Cell">
        <title>Large-Scale Comparative Analyses of Tick Genomes Elucidate Their Genetic Diversity and Vector Capacities.</title>
        <authorList>
            <consortium name="Tick Genome and Microbiome Consortium (TIGMIC)"/>
            <person name="Jia N."/>
            <person name="Wang J."/>
            <person name="Shi W."/>
            <person name="Du L."/>
            <person name="Sun Y."/>
            <person name="Zhan W."/>
            <person name="Jiang J.F."/>
            <person name="Wang Q."/>
            <person name="Zhang B."/>
            <person name="Ji P."/>
            <person name="Bell-Sakyi L."/>
            <person name="Cui X.M."/>
            <person name="Yuan T.T."/>
            <person name="Jiang B.G."/>
            <person name="Yang W.F."/>
            <person name="Lam T.T."/>
            <person name="Chang Q.C."/>
            <person name="Ding S.J."/>
            <person name="Wang X.J."/>
            <person name="Zhu J.G."/>
            <person name="Ruan X.D."/>
            <person name="Zhao L."/>
            <person name="Wei J.T."/>
            <person name="Ye R.Z."/>
            <person name="Que T.C."/>
            <person name="Du C.H."/>
            <person name="Zhou Y.H."/>
            <person name="Cheng J.X."/>
            <person name="Dai P.F."/>
            <person name="Guo W.B."/>
            <person name="Han X.H."/>
            <person name="Huang E.J."/>
            <person name="Li L.F."/>
            <person name="Wei W."/>
            <person name="Gao Y.C."/>
            <person name="Liu J.Z."/>
            <person name="Shao H.Z."/>
            <person name="Wang X."/>
            <person name="Wang C.C."/>
            <person name="Yang T.C."/>
            <person name="Huo Q.B."/>
            <person name="Li W."/>
            <person name="Chen H.Y."/>
            <person name="Chen S.E."/>
            <person name="Zhou L.G."/>
            <person name="Ni X.B."/>
            <person name="Tian J.H."/>
            <person name="Sheng Y."/>
            <person name="Liu T."/>
            <person name="Pan Y.S."/>
            <person name="Xia L.Y."/>
            <person name="Li J."/>
            <person name="Zhao F."/>
            <person name="Cao W.C."/>
        </authorList>
    </citation>
    <scope>NUCLEOTIDE SEQUENCE [LARGE SCALE GENOMIC DNA]</scope>
    <source>
        <strain evidence="7">HaeL-2018</strain>
    </source>
</reference>
<dbReference type="InterPro" id="IPR021896">
    <property type="entry name" value="THAP9-like_HTH"/>
</dbReference>
<comment type="caution">
    <text evidence="7">The sequence shown here is derived from an EMBL/GenBank/DDBJ whole genome shotgun (WGS) entry which is preliminary data.</text>
</comment>
<organism evidence="7 8">
    <name type="scientific">Haemaphysalis longicornis</name>
    <name type="common">Bush tick</name>
    <dbReference type="NCBI Taxonomy" id="44386"/>
    <lineage>
        <taxon>Eukaryota</taxon>
        <taxon>Metazoa</taxon>
        <taxon>Ecdysozoa</taxon>
        <taxon>Arthropoda</taxon>
        <taxon>Chelicerata</taxon>
        <taxon>Arachnida</taxon>
        <taxon>Acari</taxon>
        <taxon>Parasitiformes</taxon>
        <taxon>Ixodida</taxon>
        <taxon>Ixodoidea</taxon>
        <taxon>Ixodidae</taxon>
        <taxon>Haemaphysalinae</taxon>
        <taxon>Haemaphysalis</taxon>
    </lineage>
</organism>
<keyword evidence="1" id="KW-0479">Metal-binding</keyword>
<dbReference type="GO" id="GO:0043565">
    <property type="term" value="F:sequence-specific DNA binding"/>
    <property type="evidence" value="ECO:0007669"/>
    <property type="project" value="InterPro"/>
</dbReference>
<dbReference type="GO" id="GO:0008270">
    <property type="term" value="F:zinc ion binding"/>
    <property type="evidence" value="ECO:0007669"/>
    <property type="project" value="UniProtKB-KW"/>
</dbReference>
<keyword evidence="3" id="KW-0862">Zinc</keyword>
<gene>
    <name evidence="7" type="ORF">HPB48_014034</name>
</gene>
<dbReference type="PANTHER" id="PTHR46600">
    <property type="entry name" value="THAP DOMAIN-CONTAINING"/>
    <property type="match status" value="1"/>
</dbReference>
<dbReference type="EMBL" id="JABSTR010000002">
    <property type="protein sequence ID" value="KAH9364249.1"/>
    <property type="molecule type" value="Genomic_DNA"/>
</dbReference>
<dbReference type="SUPFAM" id="SSF57716">
    <property type="entry name" value="Glucocorticoid receptor-like (DNA-binding domain)"/>
    <property type="match status" value="1"/>
</dbReference>
<dbReference type="OrthoDB" id="6493754at2759"/>
<evidence type="ECO:0000259" key="6">
    <source>
        <dbReference type="PROSITE" id="PS50950"/>
    </source>
</evidence>
<evidence type="ECO:0000256" key="1">
    <source>
        <dbReference type="ARBA" id="ARBA00022723"/>
    </source>
</evidence>
<keyword evidence="8" id="KW-1185">Reference proteome</keyword>
<dbReference type="PANTHER" id="PTHR46600:SF11">
    <property type="entry name" value="THAP DOMAIN-CONTAINING PROTEIN 10"/>
    <property type="match status" value="1"/>
</dbReference>
<dbReference type="AlphaFoldDB" id="A0A9J6FPQ1"/>
<evidence type="ECO:0000256" key="4">
    <source>
        <dbReference type="ARBA" id="ARBA00023125"/>
    </source>
</evidence>
<evidence type="ECO:0000256" key="5">
    <source>
        <dbReference type="PROSITE-ProRule" id="PRU00309"/>
    </source>
</evidence>
<evidence type="ECO:0000256" key="3">
    <source>
        <dbReference type="ARBA" id="ARBA00022833"/>
    </source>
</evidence>
<evidence type="ECO:0000313" key="8">
    <source>
        <dbReference type="Proteomes" id="UP000821853"/>
    </source>
</evidence>
<protein>
    <recommendedName>
        <fullName evidence="6">THAP-type domain-containing protein</fullName>
    </recommendedName>
</protein>
<dbReference type="InterPro" id="IPR006612">
    <property type="entry name" value="THAP_Znf"/>
</dbReference>
<dbReference type="PROSITE" id="PS50950">
    <property type="entry name" value="ZF_THAP"/>
    <property type="match status" value="1"/>
</dbReference>
<dbReference type="InterPro" id="IPR026516">
    <property type="entry name" value="THAP1/10"/>
</dbReference>
<dbReference type="Pfam" id="PF05485">
    <property type="entry name" value="THAP"/>
    <property type="match status" value="1"/>
</dbReference>
<sequence length="399" mass="45895">MGWCCVPNCRGNYDNGPKVRLFSFPRDAKRRAEWQRAVRRSDVDVRLLKDPKVSCIKRTPSEWTRFLVIIPGDANWCFFCSGHAQVCERHFKSEHLRTTSTYTDCDGRTIEAPMKLTRLTPDAFPAIFPDCPSYISDSRTSREEPEVKRKRTENELLQKAIHESQAAFEKEEKQYEVGNLGELISRVNERPNKKFWCTTACETCLIVAHIEPALQAPEMLVSVVVTEDLSVSVYFKCAPLVSDDVCIPDEVRDVRALDNLLDSVERYCEKKAHQQEDKVGGVLRLVLSLLDDICDDELHDDERADALIFLKEQCKLLTKKSNCLRYSAELLVFSSILHTVSLHAYKFFRHSNKLVLPHDTTIKRVCAAHDVSPSKEQCEEGFLRYIKRRATILKPHEKM</sequence>
<dbReference type="OMA" id="PRVEKHN"/>
<dbReference type="VEuPathDB" id="VectorBase:HLOH_061744"/>
<dbReference type="Pfam" id="PF12017">
    <property type="entry name" value="Tnp_P_element"/>
    <property type="match status" value="1"/>
</dbReference>
<name>A0A9J6FPQ1_HAELO</name>
<accession>A0A9J6FPQ1</accession>